<dbReference type="PATRIC" id="fig|620833.3.peg.1249"/>
<evidence type="ECO:0000313" key="2">
    <source>
        <dbReference type="EMBL" id="EKA93530.1"/>
    </source>
</evidence>
<proteinExistence type="predicted"/>
<name>K1GJK0_9FUSO</name>
<dbReference type="AlphaFoldDB" id="K1GJK0"/>
<feature type="transmembrane region" description="Helical" evidence="1">
    <location>
        <begin position="12"/>
        <end position="31"/>
    </location>
</feature>
<sequence length="503" mass="59623">MFKDKTIKIKHKILDIISLLFLEIPFLIFLFYWANQYIGYIAIGIIFSFHYFHWKKAKEEVIEIKILYIILVLLVCFIWVFWSGIGGYFFQSSDHEARNAIYNDLLNYKWPVIYEKGRYLNYYFGYWLPPAFITKLIISFFSVDTLKIGEFILYIYTVIFVFIIMLQILKRFTITKKNIIILISCLIFFSGLDICALIIKLLLKGDFNFSYELAKWWNYDDSIFNHIEWWANHWQYSSNTTQLFWVFNQALPAWLATLLILSRNDFKQDLYIGVLTLFLAPFPACGLIIISVGKFFINKNNIKSQIKSIFSKENMLSLLFLIIIALFYIGNSRVKVINGQKLFSIINFQSFELKDYILLNLHLIFEILLFIPIVKSSKYKIQGYMSIVYLLILPFINFRGSYDFQMRSSIPELFFIMLILMEQLTNFDKCSAKIKKLVIVIVIFGAITPLIEFARGIKYIHVYGKTSNFYEMLSTFNNSEDKNFIGTNFYESKYYKVLKNKDY</sequence>
<feature type="transmembrane region" description="Helical" evidence="1">
    <location>
        <begin position="270"/>
        <end position="297"/>
    </location>
</feature>
<feature type="transmembrane region" description="Helical" evidence="1">
    <location>
        <begin position="356"/>
        <end position="374"/>
    </location>
</feature>
<dbReference type="HOGENOM" id="CLU_038126_0_0_0"/>
<accession>K1GJK0</accession>
<feature type="transmembrane region" description="Helical" evidence="1">
    <location>
        <begin position="181"/>
        <end position="203"/>
    </location>
</feature>
<feature type="transmembrane region" description="Helical" evidence="1">
    <location>
        <begin position="37"/>
        <end position="54"/>
    </location>
</feature>
<dbReference type="RefSeq" id="WP_005967446.1">
    <property type="nucleotide sequence ID" value="NZ_JH815384.1"/>
</dbReference>
<evidence type="ECO:0000313" key="3">
    <source>
        <dbReference type="Proteomes" id="UP000005809"/>
    </source>
</evidence>
<reference evidence="2 3" key="1">
    <citation type="submission" date="2012-05" db="EMBL/GenBank/DDBJ databases">
        <title>The Genome Sequence of Fusobacterium periodontium Oral Taxon 201 Strain D10.</title>
        <authorList>
            <consortium name="The Broad Institute Genome Sequencing Platform"/>
            <consortium name="The Broad Institute Genome Sequencing Center for Infectious Disease"/>
            <person name="Earl A."/>
            <person name="Ward D."/>
            <person name="Feldgarden M."/>
            <person name="Gevers D."/>
            <person name="Strauss J."/>
            <person name="Sibley C."/>
            <person name="White A."/>
            <person name="Ambrose C.E."/>
            <person name="Allen-Vercoe E."/>
            <person name="Walker B."/>
            <person name="Young S.K."/>
            <person name="Zeng Q."/>
            <person name="Gargeya S."/>
            <person name="Fitzgerald M."/>
            <person name="Haas B."/>
            <person name="Abouelleil A."/>
            <person name="Alvarado L."/>
            <person name="Arachchi H.M."/>
            <person name="Berlin A.M."/>
            <person name="Chapman S.B."/>
            <person name="Goldberg J."/>
            <person name="Griggs A."/>
            <person name="Gujja S."/>
            <person name="Hansen M."/>
            <person name="Howarth C."/>
            <person name="Imamovic A."/>
            <person name="Larimer J."/>
            <person name="McCowan C."/>
            <person name="Montmayeur A."/>
            <person name="Murphy C."/>
            <person name="Neiman D."/>
            <person name="Pearson M."/>
            <person name="Priest M."/>
            <person name="Roberts A."/>
            <person name="Saif S."/>
            <person name="Shea T."/>
            <person name="Sisk P."/>
            <person name="Sykes S."/>
            <person name="Wortman J."/>
            <person name="Nusbaum C."/>
            <person name="Birren B."/>
        </authorList>
    </citation>
    <scope>NUCLEOTIDE SEQUENCE [LARGE SCALE GENOMIC DNA]</scope>
    <source>
        <strain evidence="2 3">D10</strain>
    </source>
</reference>
<feature type="transmembrane region" description="Helical" evidence="1">
    <location>
        <begin position="151"/>
        <end position="169"/>
    </location>
</feature>
<feature type="transmembrane region" description="Helical" evidence="1">
    <location>
        <begin position="318"/>
        <end position="336"/>
    </location>
</feature>
<feature type="transmembrane region" description="Helical" evidence="1">
    <location>
        <begin position="437"/>
        <end position="457"/>
    </location>
</feature>
<keyword evidence="1" id="KW-0472">Membrane</keyword>
<gene>
    <name evidence="2" type="ORF">FPOG_00245</name>
</gene>
<feature type="transmembrane region" description="Helical" evidence="1">
    <location>
        <begin position="381"/>
        <end position="398"/>
    </location>
</feature>
<organism evidence="2 3">
    <name type="scientific">Fusobacterium periodonticum D10</name>
    <dbReference type="NCBI Taxonomy" id="620833"/>
    <lineage>
        <taxon>Bacteria</taxon>
        <taxon>Fusobacteriati</taxon>
        <taxon>Fusobacteriota</taxon>
        <taxon>Fusobacteriia</taxon>
        <taxon>Fusobacteriales</taxon>
        <taxon>Fusobacteriaceae</taxon>
        <taxon>Fusobacterium</taxon>
    </lineage>
</organism>
<dbReference type="EMBL" id="ACIF01000219">
    <property type="protein sequence ID" value="EKA93530.1"/>
    <property type="molecule type" value="Genomic_DNA"/>
</dbReference>
<keyword evidence="1" id="KW-0812">Transmembrane</keyword>
<feature type="transmembrane region" description="Helical" evidence="1">
    <location>
        <begin position="66"/>
        <end position="90"/>
    </location>
</feature>
<comment type="caution">
    <text evidence="2">The sequence shown here is derived from an EMBL/GenBank/DDBJ whole genome shotgun (WGS) entry which is preliminary data.</text>
</comment>
<keyword evidence="1" id="KW-1133">Transmembrane helix</keyword>
<dbReference type="Proteomes" id="UP000005809">
    <property type="component" value="Unassembled WGS sequence"/>
</dbReference>
<evidence type="ECO:0000256" key="1">
    <source>
        <dbReference type="SAM" id="Phobius"/>
    </source>
</evidence>
<protein>
    <submittedName>
        <fullName evidence="2">Uncharacterized protein</fullName>
    </submittedName>
</protein>